<evidence type="ECO:0000313" key="3">
    <source>
        <dbReference type="Proteomes" id="UP000177811"/>
    </source>
</evidence>
<dbReference type="Proteomes" id="UP000177811">
    <property type="component" value="Unassembled WGS sequence"/>
</dbReference>
<dbReference type="EMBL" id="MHQL01000069">
    <property type="protein sequence ID" value="OHA01175.1"/>
    <property type="molecule type" value="Genomic_DNA"/>
</dbReference>
<comment type="caution">
    <text evidence="2">The sequence shown here is derived from an EMBL/GenBank/DDBJ whole genome shotgun (WGS) entry which is preliminary data.</text>
</comment>
<evidence type="ECO:0000256" key="1">
    <source>
        <dbReference type="SAM" id="MobiDB-lite"/>
    </source>
</evidence>
<evidence type="ECO:0008006" key="4">
    <source>
        <dbReference type="Google" id="ProtNLM"/>
    </source>
</evidence>
<evidence type="ECO:0000313" key="2">
    <source>
        <dbReference type="EMBL" id="OHA01175.1"/>
    </source>
</evidence>
<proteinExistence type="predicted"/>
<sequence length="253" mass="28297">MKNAEKNVKLDDVSKSPREEAKDDGFSNPEIEHLFEPMGELISRMRRSIQKGEYKLLIGDDASGRVPTFIFTQFLKSVYEKNNMKGPATAFLAGARGLEGEEAATKSAEIEKFLNERYTEDLSLMRRHGGMVLVVTDTIVTGKSLQPIADALSRLGITFEIASVAGAKDERDDLQRKLGGRIFFGGQGIPGIYDPNEHDLHGVWKDAHELFAHALKKEAPDRRAVEIQKKIQSAREDANKLVKELLDQYGQHM</sequence>
<reference evidence="2 3" key="1">
    <citation type="journal article" date="2016" name="Nat. Commun.">
        <title>Thousands of microbial genomes shed light on interconnected biogeochemical processes in an aquifer system.</title>
        <authorList>
            <person name="Anantharaman K."/>
            <person name="Brown C.T."/>
            <person name="Hug L.A."/>
            <person name="Sharon I."/>
            <person name="Castelle C.J."/>
            <person name="Probst A.J."/>
            <person name="Thomas B.C."/>
            <person name="Singh A."/>
            <person name="Wilkins M.J."/>
            <person name="Karaoz U."/>
            <person name="Brodie E.L."/>
            <person name="Williams K.H."/>
            <person name="Hubbard S.S."/>
            <person name="Banfield J.F."/>
        </authorList>
    </citation>
    <scope>NUCLEOTIDE SEQUENCE [LARGE SCALE GENOMIC DNA]</scope>
</reference>
<gene>
    <name evidence="2" type="ORF">A3C16_04635</name>
</gene>
<protein>
    <recommendedName>
        <fullName evidence="4">Phosphoribosyltransferase domain-containing protein</fullName>
    </recommendedName>
</protein>
<feature type="region of interest" description="Disordered" evidence="1">
    <location>
        <begin position="1"/>
        <end position="30"/>
    </location>
</feature>
<dbReference type="AlphaFoldDB" id="A0A1G2KP58"/>
<accession>A0A1G2KP58</accession>
<name>A0A1G2KP58_9BACT</name>
<organism evidence="2 3">
    <name type="scientific">Candidatus Sungbacteria bacterium RIFCSPHIGHO2_02_FULL_51_29</name>
    <dbReference type="NCBI Taxonomy" id="1802273"/>
    <lineage>
        <taxon>Bacteria</taxon>
        <taxon>Candidatus Sungiibacteriota</taxon>
    </lineage>
</organism>